<keyword evidence="2" id="KW-1185">Reference proteome</keyword>
<reference evidence="1 2" key="1">
    <citation type="journal article" date="2020" name="IScience">
        <title>Genome Sequencing of the Endangered Kingdonia uniflora (Circaeasteraceae, Ranunculales) Reveals Potential Mechanisms of Evolutionary Specialization.</title>
        <authorList>
            <person name="Sun Y."/>
            <person name="Deng T."/>
            <person name="Zhang A."/>
            <person name="Moore M.J."/>
            <person name="Landis J.B."/>
            <person name="Lin N."/>
            <person name="Zhang H."/>
            <person name="Zhang X."/>
            <person name="Huang J."/>
            <person name="Zhang X."/>
            <person name="Sun H."/>
            <person name="Wang H."/>
        </authorList>
    </citation>
    <scope>NUCLEOTIDE SEQUENCE [LARGE SCALE GENOMIC DNA]</scope>
    <source>
        <strain evidence="1">TB1705</strain>
        <tissue evidence="1">Leaf</tissue>
    </source>
</reference>
<gene>
    <name evidence="1" type="ORF">GIB67_008444</name>
</gene>
<sequence length="124" mass="14048">MSFPAGKPHFDVIESNICSNWGLMAVPKVTVLDFRHIMERDNQIVEAFATVTVANKLICMERIGAEGEVTATHSKEFERGFYSDIEQYGEAGCKDWTSIRKNIKLLEDKITELDFLLQSGCDEQ</sequence>
<name>A0A7J7N590_9MAGN</name>
<organism evidence="1 2">
    <name type="scientific">Kingdonia uniflora</name>
    <dbReference type="NCBI Taxonomy" id="39325"/>
    <lineage>
        <taxon>Eukaryota</taxon>
        <taxon>Viridiplantae</taxon>
        <taxon>Streptophyta</taxon>
        <taxon>Embryophyta</taxon>
        <taxon>Tracheophyta</taxon>
        <taxon>Spermatophyta</taxon>
        <taxon>Magnoliopsida</taxon>
        <taxon>Ranunculales</taxon>
        <taxon>Circaeasteraceae</taxon>
        <taxon>Kingdonia</taxon>
    </lineage>
</organism>
<dbReference type="EMBL" id="JACGCM010001055">
    <property type="protein sequence ID" value="KAF6162315.1"/>
    <property type="molecule type" value="Genomic_DNA"/>
</dbReference>
<comment type="caution">
    <text evidence="1">The sequence shown here is derived from an EMBL/GenBank/DDBJ whole genome shotgun (WGS) entry which is preliminary data.</text>
</comment>
<feature type="non-terminal residue" evidence="1">
    <location>
        <position position="1"/>
    </location>
</feature>
<dbReference type="AlphaFoldDB" id="A0A7J7N590"/>
<evidence type="ECO:0000313" key="2">
    <source>
        <dbReference type="Proteomes" id="UP000541444"/>
    </source>
</evidence>
<evidence type="ECO:0000313" key="1">
    <source>
        <dbReference type="EMBL" id="KAF6162315.1"/>
    </source>
</evidence>
<proteinExistence type="predicted"/>
<dbReference type="Proteomes" id="UP000541444">
    <property type="component" value="Unassembled WGS sequence"/>
</dbReference>
<protein>
    <submittedName>
        <fullName evidence="1">Uncharacterized protein</fullName>
    </submittedName>
</protein>
<accession>A0A7J7N590</accession>